<dbReference type="AlphaFoldDB" id="G7YG74"/>
<accession>G7YG74</accession>
<name>G7YG74_CLOSI</name>
<proteinExistence type="predicted"/>
<dbReference type="Proteomes" id="UP000008909">
    <property type="component" value="Unassembled WGS sequence"/>
</dbReference>
<protein>
    <submittedName>
        <fullName evidence="1">Uncharacterized protein</fullName>
    </submittedName>
</protein>
<gene>
    <name evidence="1" type="ORF">CLF_107137</name>
</gene>
<reference key="2">
    <citation type="submission" date="2011-10" db="EMBL/GenBank/DDBJ databases">
        <title>The genome and transcriptome sequence of Clonorchis sinensis provide insights into the carcinogenic liver fluke.</title>
        <authorList>
            <person name="Wang X."/>
            <person name="Huang Y."/>
            <person name="Chen W."/>
            <person name="Liu H."/>
            <person name="Guo L."/>
            <person name="Chen Y."/>
            <person name="Luo F."/>
            <person name="Zhou W."/>
            <person name="Sun J."/>
            <person name="Mao Q."/>
            <person name="Liang P."/>
            <person name="Zhou C."/>
            <person name="Tian Y."/>
            <person name="Men J."/>
            <person name="Lv X."/>
            <person name="Huang L."/>
            <person name="Zhou J."/>
            <person name="Hu Y."/>
            <person name="Li R."/>
            <person name="Zhang F."/>
            <person name="Lei H."/>
            <person name="Li X."/>
            <person name="Hu X."/>
            <person name="Liang C."/>
            <person name="Xu J."/>
            <person name="Wu Z."/>
            <person name="Yu X."/>
        </authorList>
    </citation>
    <scope>NUCLEOTIDE SEQUENCE</scope>
    <source>
        <strain>Henan</strain>
    </source>
</reference>
<evidence type="ECO:0000313" key="1">
    <source>
        <dbReference type="EMBL" id="GAA51957.1"/>
    </source>
</evidence>
<dbReference type="EMBL" id="DF143222">
    <property type="protein sequence ID" value="GAA51957.1"/>
    <property type="molecule type" value="Genomic_DNA"/>
</dbReference>
<keyword evidence="2" id="KW-1185">Reference proteome</keyword>
<reference evidence="1" key="1">
    <citation type="journal article" date="2011" name="Genome Biol.">
        <title>The draft genome of the carcinogenic human liver fluke Clonorchis sinensis.</title>
        <authorList>
            <person name="Wang X."/>
            <person name="Chen W."/>
            <person name="Huang Y."/>
            <person name="Sun J."/>
            <person name="Men J."/>
            <person name="Liu H."/>
            <person name="Luo F."/>
            <person name="Guo L."/>
            <person name="Lv X."/>
            <person name="Deng C."/>
            <person name="Zhou C."/>
            <person name="Fan Y."/>
            <person name="Li X."/>
            <person name="Huang L."/>
            <person name="Hu Y."/>
            <person name="Liang C."/>
            <person name="Hu X."/>
            <person name="Xu J."/>
            <person name="Yu X."/>
        </authorList>
    </citation>
    <scope>NUCLEOTIDE SEQUENCE [LARGE SCALE GENOMIC DNA]</scope>
    <source>
        <strain evidence="1">Henan</strain>
    </source>
</reference>
<organism evidence="1 2">
    <name type="scientific">Clonorchis sinensis</name>
    <name type="common">Chinese liver fluke</name>
    <dbReference type="NCBI Taxonomy" id="79923"/>
    <lineage>
        <taxon>Eukaryota</taxon>
        <taxon>Metazoa</taxon>
        <taxon>Spiralia</taxon>
        <taxon>Lophotrochozoa</taxon>
        <taxon>Platyhelminthes</taxon>
        <taxon>Trematoda</taxon>
        <taxon>Digenea</taxon>
        <taxon>Opisthorchiida</taxon>
        <taxon>Opisthorchiata</taxon>
        <taxon>Opisthorchiidae</taxon>
        <taxon>Clonorchis</taxon>
    </lineage>
</organism>
<sequence length="152" mass="17549">MTERSLYLRRRQYVFIYLPLLFRGQLLQHRERPSRLMVLPVHTEQLRRGFFDATVNSKVNSISGNRFYMFINAYRQHKGQCIASGSIRIGKGDTSSVNRYIDSRKTKAQNLLSVLNAEKYAGMPHFKSSCMTADANLRIAPTVHEEPNDSDH</sequence>
<evidence type="ECO:0000313" key="2">
    <source>
        <dbReference type="Proteomes" id="UP000008909"/>
    </source>
</evidence>